<feature type="transmembrane region" description="Helical" evidence="1">
    <location>
        <begin position="12"/>
        <end position="31"/>
    </location>
</feature>
<evidence type="ECO:0000313" key="3">
    <source>
        <dbReference type="Proteomes" id="UP000808699"/>
    </source>
</evidence>
<gene>
    <name evidence="2" type="ORF">I6M64_00860</name>
</gene>
<evidence type="ECO:0000256" key="1">
    <source>
        <dbReference type="SAM" id="Phobius"/>
    </source>
</evidence>
<protein>
    <submittedName>
        <fullName evidence="2">Uncharacterized protein</fullName>
    </submittedName>
</protein>
<sequence length="249" mass="29446">MQQQQKNPGRTLVLWIIAAHLFMGIVAYEWLPVSFRGSWIFILILLISGAFLQVGASLIVGLIAFVGVAVYFLLDLSAQTHIERQLLLLFIIPLIPLFLSAIRHNIEINVQKYRDIQSYDRNYRRDIFPLSALKYFQRSFFKLLDHHQIQDYEVFEIRILNRSLIKEMLGDDVWKTTQNEMIKILSQHLPHEIIFQFADDDLEKIYSIVIRKQKTDEEPDFIKKLREIMTLRLEVEYKIIQIPPEEETT</sequence>
<keyword evidence="1" id="KW-1133">Transmembrane helix</keyword>
<keyword evidence="1" id="KW-0812">Transmembrane</keyword>
<organism evidence="2 3">
    <name type="scientific">Acinetobacter lactucae</name>
    <dbReference type="NCBI Taxonomy" id="1785128"/>
    <lineage>
        <taxon>Bacteria</taxon>
        <taxon>Pseudomonadati</taxon>
        <taxon>Pseudomonadota</taxon>
        <taxon>Gammaproteobacteria</taxon>
        <taxon>Moraxellales</taxon>
        <taxon>Moraxellaceae</taxon>
        <taxon>Acinetobacter</taxon>
        <taxon>Acinetobacter calcoaceticus/baumannii complex</taxon>
    </lineage>
</organism>
<feature type="transmembrane region" description="Helical" evidence="1">
    <location>
        <begin position="43"/>
        <end position="74"/>
    </location>
</feature>
<feature type="transmembrane region" description="Helical" evidence="1">
    <location>
        <begin position="86"/>
        <end position="102"/>
    </location>
</feature>
<dbReference type="Proteomes" id="UP000808699">
    <property type="component" value="Unassembled WGS sequence"/>
</dbReference>
<dbReference type="EMBL" id="JADWNO010000001">
    <property type="protein sequence ID" value="MBJ8435867.1"/>
    <property type="molecule type" value="Genomic_DNA"/>
</dbReference>
<comment type="caution">
    <text evidence="2">The sequence shown here is derived from an EMBL/GenBank/DDBJ whole genome shotgun (WGS) entry which is preliminary data.</text>
</comment>
<keyword evidence="3" id="KW-1185">Reference proteome</keyword>
<dbReference type="RefSeq" id="WP_200042452.1">
    <property type="nucleotide sequence ID" value="NZ_CP162643.1"/>
</dbReference>
<evidence type="ECO:0000313" key="2">
    <source>
        <dbReference type="EMBL" id="MBJ8435867.1"/>
    </source>
</evidence>
<accession>A0ABS1AD76</accession>
<proteinExistence type="predicted"/>
<keyword evidence="1" id="KW-0472">Membrane</keyword>
<reference evidence="2 3" key="1">
    <citation type="submission" date="2020-11" db="EMBL/GenBank/DDBJ databases">
        <title>Enhanced detection system for hospital associated transmission using whole genome sequencing surveillance.</title>
        <authorList>
            <person name="Harrison L.H."/>
            <person name="Van Tyne D."/>
            <person name="Marsh J.W."/>
            <person name="Griffith M.P."/>
            <person name="Snyder D.J."/>
            <person name="Cooper V.S."/>
            <person name="Mustapha M."/>
        </authorList>
    </citation>
    <scope>NUCLEOTIDE SEQUENCE [LARGE SCALE GENOMIC DNA]</scope>
    <source>
        <strain evidence="2 3">ACIN00241</strain>
    </source>
</reference>
<name>A0ABS1AD76_9GAMM</name>